<evidence type="ECO:0000313" key="12">
    <source>
        <dbReference type="Proteomes" id="UP000178117"/>
    </source>
</evidence>
<accession>A0A1F8FVS1</accession>
<comment type="cofactor">
    <cofactor evidence="1">
        <name>Mn(2+)</name>
        <dbReference type="ChEBI" id="CHEBI:29035"/>
    </cofactor>
</comment>
<evidence type="ECO:0000256" key="6">
    <source>
        <dbReference type="ARBA" id="ARBA00022833"/>
    </source>
</evidence>
<dbReference type="GO" id="GO:0006091">
    <property type="term" value="P:generation of precursor metabolites and energy"/>
    <property type="evidence" value="ECO:0007669"/>
    <property type="project" value="UniProtKB-ARBA"/>
</dbReference>
<dbReference type="GO" id="GO:0046496">
    <property type="term" value="P:nicotinamide nucleotide metabolic process"/>
    <property type="evidence" value="ECO:0007669"/>
    <property type="project" value="UniProtKB-ARBA"/>
</dbReference>
<dbReference type="GO" id="GO:0005975">
    <property type="term" value="P:carbohydrate metabolic process"/>
    <property type="evidence" value="ECO:0007669"/>
    <property type="project" value="InterPro"/>
</dbReference>
<reference evidence="11 12" key="1">
    <citation type="journal article" date="2016" name="Nat. Commun.">
        <title>Thousands of microbial genomes shed light on interconnected biogeochemical processes in an aquifer system.</title>
        <authorList>
            <person name="Anantharaman K."/>
            <person name="Brown C.T."/>
            <person name="Hug L.A."/>
            <person name="Sharon I."/>
            <person name="Castelle C.J."/>
            <person name="Probst A.J."/>
            <person name="Thomas B.C."/>
            <person name="Singh A."/>
            <person name="Wilkins M.J."/>
            <person name="Karaoz U."/>
            <person name="Brodie E.L."/>
            <person name="Williams K.H."/>
            <person name="Hubbard S.S."/>
            <person name="Banfield J.F."/>
        </authorList>
    </citation>
    <scope>NUCLEOTIDE SEQUENCE [LARGE SCALE GENOMIC DNA]</scope>
</reference>
<dbReference type="GO" id="GO:0016857">
    <property type="term" value="F:racemase and epimerase activity, acting on carbohydrates and derivatives"/>
    <property type="evidence" value="ECO:0007669"/>
    <property type="project" value="InterPro"/>
</dbReference>
<evidence type="ECO:0000313" key="11">
    <source>
        <dbReference type="EMBL" id="OGN17273.1"/>
    </source>
</evidence>
<evidence type="ECO:0000256" key="5">
    <source>
        <dbReference type="ARBA" id="ARBA00022723"/>
    </source>
</evidence>
<evidence type="ECO:0000256" key="2">
    <source>
        <dbReference type="ARBA" id="ARBA00001947"/>
    </source>
</evidence>
<evidence type="ECO:0008006" key="13">
    <source>
        <dbReference type="Google" id="ProtNLM"/>
    </source>
</evidence>
<keyword evidence="6" id="KW-0862">Zinc</keyword>
<keyword evidence="10" id="KW-0119">Carbohydrate metabolism</keyword>
<comment type="cofactor">
    <cofactor evidence="3">
        <name>Fe(2+)</name>
        <dbReference type="ChEBI" id="CHEBI:29033"/>
    </cofactor>
</comment>
<evidence type="ECO:0000256" key="7">
    <source>
        <dbReference type="ARBA" id="ARBA00023004"/>
    </source>
</evidence>
<keyword evidence="8" id="KW-0464">Manganese</keyword>
<sequence length="213" mass="23733">MIEVVPAILAKTKEELESAIKKIESHAERVHLDVLDGAFTGANKSIHYYEELEAIEIKLKLDIHLMVTYPQEIVPQWLMNPNADRFWIHVESQGNLADLCLEIRGQGRKVGMVINPETLSGTVLEYLPMIDYIQFMTVHPGSYGRPFLTDMLDKISTFHESHPDLIIAVDGGINPETVHMVHGAGAEIAVSGSYIMNSPDPAKALTELKDGFQ</sequence>
<keyword evidence="7" id="KW-0408">Iron</keyword>
<evidence type="ECO:0000256" key="10">
    <source>
        <dbReference type="ARBA" id="ARBA00023277"/>
    </source>
</evidence>
<keyword evidence="5" id="KW-0479">Metal-binding</keyword>
<evidence type="ECO:0000256" key="4">
    <source>
        <dbReference type="ARBA" id="ARBA00011738"/>
    </source>
</evidence>
<dbReference type="FunFam" id="3.20.20.70:FF:000191">
    <property type="entry name" value="ribulose-phosphate 3-epimerase isoform X2"/>
    <property type="match status" value="1"/>
</dbReference>
<evidence type="ECO:0000256" key="8">
    <source>
        <dbReference type="ARBA" id="ARBA00023211"/>
    </source>
</evidence>
<dbReference type="GO" id="GO:1901135">
    <property type="term" value="P:carbohydrate derivative metabolic process"/>
    <property type="evidence" value="ECO:0007669"/>
    <property type="project" value="UniProtKB-ARBA"/>
</dbReference>
<name>A0A1F8FVS1_9BACT</name>
<protein>
    <recommendedName>
        <fullName evidence="13">Ribulose-phosphate 3-epimerase</fullName>
    </recommendedName>
</protein>
<gene>
    <name evidence="11" type="ORF">A3C88_01810</name>
</gene>
<evidence type="ECO:0000256" key="9">
    <source>
        <dbReference type="ARBA" id="ARBA00023235"/>
    </source>
</evidence>
<comment type="caution">
    <text evidence="11">The sequence shown here is derived from an EMBL/GenBank/DDBJ whole genome shotgun (WGS) entry which is preliminary data.</text>
</comment>
<keyword evidence="9" id="KW-0413">Isomerase</keyword>
<evidence type="ECO:0000256" key="3">
    <source>
        <dbReference type="ARBA" id="ARBA00001954"/>
    </source>
</evidence>
<dbReference type="Proteomes" id="UP000178117">
    <property type="component" value="Unassembled WGS sequence"/>
</dbReference>
<dbReference type="GO" id="GO:0046872">
    <property type="term" value="F:metal ion binding"/>
    <property type="evidence" value="ECO:0007669"/>
    <property type="project" value="UniProtKB-KW"/>
</dbReference>
<dbReference type="Pfam" id="PF00834">
    <property type="entry name" value="Ribul_P_3_epim"/>
    <property type="match status" value="1"/>
</dbReference>
<proteinExistence type="predicted"/>
<dbReference type="PANTHER" id="PTHR11749">
    <property type="entry name" value="RIBULOSE-5-PHOSPHATE-3-EPIMERASE"/>
    <property type="match status" value="1"/>
</dbReference>
<comment type="subunit">
    <text evidence="4">Homodimer.</text>
</comment>
<dbReference type="SUPFAM" id="SSF51366">
    <property type="entry name" value="Ribulose-phoshate binding barrel"/>
    <property type="match status" value="1"/>
</dbReference>
<dbReference type="STRING" id="1802685.A3C88_01810"/>
<comment type="cofactor">
    <cofactor evidence="2">
        <name>Zn(2+)</name>
        <dbReference type="ChEBI" id="CHEBI:29105"/>
    </cofactor>
</comment>
<dbReference type="InterPro" id="IPR011060">
    <property type="entry name" value="RibuloseP-bd_barrel"/>
</dbReference>
<organism evidence="11 12">
    <name type="scientific">Candidatus Yanofskybacteria bacterium RIFCSPHIGHO2_02_FULL_50_12</name>
    <dbReference type="NCBI Taxonomy" id="1802685"/>
    <lineage>
        <taxon>Bacteria</taxon>
        <taxon>Candidatus Yanofskyibacteriota</taxon>
    </lineage>
</organism>
<evidence type="ECO:0000256" key="1">
    <source>
        <dbReference type="ARBA" id="ARBA00001936"/>
    </source>
</evidence>
<dbReference type="Gene3D" id="3.20.20.70">
    <property type="entry name" value="Aldolase class I"/>
    <property type="match status" value="1"/>
</dbReference>
<dbReference type="InterPro" id="IPR013785">
    <property type="entry name" value="Aldolase_TIM"/>
</dbReference>
<dbReference type="AlphaFoldDB" id="A0A1F8FVS1"/>
<dbReference type="GO" id="GO:0006163">
    <property type="term" value="P:purine nucleotide metabolic process"/>
    <property type="evidence" value="ECO:0007669"/>
    <property type="project" value="UniProtKB-ARBA"/>
</dbReference>
<dbReference type="EMBL" id="MGJZ01000014">
    <property type="protein sequence ID" value="OGN17273.1"/>
    <property type="molecule type" value="Genomic_DNA"/>
</dbReference>
<dbReference type="InterPro" id="IPR000056">
    <property type="entry name" value="Ribul_P_3_epim-like"/>
</dbReference>